<organism evidence="4 5">
    <name type="scientific">Hyaloscypha bicolor E</name>
    <dbReference type="NCBI Taxonomy" id="1095630"/>
    <lineage>
        <taxon>Eukaryota</taxon>
        <taxon>Fungi</taxon>
        <taxon>Dikarya</taxon>
        <taxon>Ascomycota</taxon>
        <taxon>Pezizomycotina</taxon>
        <taxon>Leotiomycetes</taxon>
        <taxon>Helotiales</taxon>
        <taxon>Hyaloscyphaceae</taxon>
        <taxon>Hyaloscypha</taxon>
        <taxon>Hyaloscypha bicolor</taxon>
    </lineage>
</organism>
<dbReference type="PANTHER" id="PTHR21250">
    <property type="entry name" value="PRE-RRNA-PROCESSING PROTEIN TSR2 HOMOLOG"/>
    <property type="match status" value="1"/>
</dbReference>
<keyword evidence="2" id="KW-0698">rRNA processing</keyword>
<dbReference type="EMBL" id="KZ613746">
    <property type="protein sequence ID" value="PMD65412.1"/>
    <property type="molecule type" value="Genomic_DNA"/>
</dbReference>
<feature type="region of interest" description="Disordered" evidence="3">
    <location>
        <begin position="128"/>
        <end position="204"/>
    </location>
</feature>
<dbReference type="RefSeq" id="XP_024742316.1">
    <property type="nucleotide sequence ID" value="XM_024882464.1"/>
</dbReference>
<name>A0A2J6TQY9_9HELO</name>
<dbReference type="FunCoup" id="A0A2J6TQY9">
    <property type="interactions" value="171"/>
</dbReference>
<feature type="compositionally biased region" description="Basic and acidic residues" evidence="3">
    <location>
        <begin position="128"/>
        <end position="149"/>
    </location>
</feature>
<proteinExistence type="inferred from homology"/>
<sequence>MHLSGPMEVSGGSVPTQEKCEAQFDLGVTLSLFSWPSLSLAVANNWGGPDSKDKREWFAQTTIDLLNENPDADGEWIETFLLQVMLDEFEVNVDDESGIEVAEQILRLRRDCAKGDFREVVAMKENWDRKGGKSEDVGKLFEKKERNKEDDETDGSEEDSDEDEDEDEDKDVDMDEAPPLVKVKEPVVPEVDEDGFTKVTKKRR</sequence>
<gene>
    <name evidence="4" type="ORF">K444DRAFT_624994</name>
</gene>
<evidence type="ECO:0000256" key="1">
    <source>
        <dbReference type="ARBA" id="ARBA00006524"/>
    </source>
</evidence>
<dbReference type="InterPro" id="IPR019398">
    <property type="entry name" value="Pre-rRNA_process_TSR2"/>
</dbReference>
<protein>
    <recommendedName>
        <fullName evidence="6">Pre-rRNA-processing protein TSR2</fullName>
    </recommendedName>
</protein>
<evidence type="ECO:0000256" key="3">
    <source>
        <dbReference type="SAM" id="MobiDB-lite"/>
    </source>
</evidence>
<comment type="similarity">
    <text evidence="1">Belongs to the TSR2 family.</text>
</comment>
<dbReference type="InParanoid" id="A0A2J6TQY9"/>
<reference evidence="4 5" key="1">
    <citation type="submission" date="2016-04" db="EMBL/GenBank/DDBJ databases">
        <title>A degradative enzymes factory behind the ericoid mycorrhizal symbiosis.</title>
        <authorList>
            <consortium name="DOE Joint Genome Institute"/>
            <person name="Martino E."/>
            <person name="Morin E."/>
            <person name="Grelet G."/>
            <person name="Kuo A."/>
            <person name="Kohler A."/>
            <person name="Daghino S."/>
            <person name="Barry K."/>
            <person name="Choi C."/>
            <person name="Cichocki N."/>
            <person name="Clum A."/>
            <person name="Copeland A."/>
            <person name="Hainaut M."/>
            <person name="Haridas S."/>
            <person name="Labutti K."/>
            <person name="Lindquist E."/>
            <person name="Lipzen A."/>
            <person name="Khouja H.-R."/>
            <person name="Murat C."/>
            <person name="Ohm R."/>
            <person name="Olson A."/>
            <person name="Spatafora J."/>
            <person name="Veneault-Fourrey C."/>
            <person name="Henrissat B."/>
            <person name="Grigoriev I."/>
            <person name="Martin F."/>
            <person name="Perotto S."/>
        </authorList>
    </citation>
    <scope>NUCLEOTIDE SEQUENCE [LARGE SCALE GENOMIC DNA]</scope>
    <source>
        <strain evidence="4 5">E</strain>
    </source>
</reference>
<evidence type="ECO:0008006" key="6">
    <source>
        <dbReference type="Google" id="ProtNLM"/>
    </source>
</evidence>
<evidence type="ECO:0000313" key="4">
    <source>
        <dbReference type="EMBL" id="PMD65412.1"/>
    </source>
</evidence>
<dbReference type="OrthoDB" id="263560at2759"/>
<dbReference type="STRING" id="1095630.A0A2J6TQY9"/>
<feature type="compositionally biased region" description="Acidic residues" evidence="3">
    <location>
        <begin position="150"/>
        <end position="176"/>
    </location>
</feature>
<dbReference type="Proteomes" id="UP000235371">
    <property type="component" value="Unassembled WGS sequence"/>
</dbReference>
<dbReference type="GeneID" id="36590541"/>
<dbReference type="AlphaFoldDB" id="A0A2J6TQY9"/>
<accession>A0A2J6TQY9</accession>
<dbReference type="Pfam" id="PF10273">
    <property type="entry name" value="WGG"/>
    <property type="match status" value="1"/>
</dbReference>
<dbReference type="GO" id="GO:0006364">
    <property type="term" value="P:rRNA processing"/>
    <property type="evidence" value="ECO:0007669"/>
    <property type="project" value="UniProtKB-KW"/>
</dbReference>
<evidence type="ECO:0000313" key="5">
    <source>
        <dbReference type="Proteomes" id="UP000235371"/>
    </source>
</evidence>
<evidence type="ECO:0000256" key="2">
    <source>
        <dbReference type="ARBA" id="ARBA00022552"/>
    </source>
</evidence>
<keyword evidence="5" id="KW-1185">Reference proteome</keyword>